<keyword evidence="1" id="KW-0805">Transcription regulation</keyword>
<dbReference type="Pfam" id="PF12833">
    <property type="entry name" value="HTH_18"/>
    <property type="match status" value="1"/>
</dbReference>
<dbReference type="InterPro" id="IPR050204">
    <property type="entry name" value="AraC_XylS_family_regulators"/>
</dbReference>
<comment type="caution">
    <text evidence="5">The sequence shown here is derived from an EMBL/GenBank/DDBJ whole genome shotgun (WGS) entry which is preliminary data.</text>
</comment>
<evidence type="ECO:0000259" key="4">
    <source>
        <dbReference type="PROSITE" id="PS01124"/>
    </source>
</evidence>
<dbReference type="InterPro" id="IPR046532">
    <property type="entry name" value="DUF6597"/>
</dbReference>
<dbReference type="SUPFAM" id="SSF46689">
    <property type="entry name" value="Homeodomain-like"/>
    <property type="match status" value="1"/>
</dbReference>
<dbReference type="Proteomes" id="UP000240572">
    <property type="component" value="Unassembled WGS sequence"/>
</dbReference>
<dbReference type="SMART" id="SM00342">
    <property type="entry name" value="HTH_ARAC"/>
    <property type="match status" value="1"/>
</dbReference>
<evidence type="ECO:0000256" key="3">
    <source>
        <dbReference type="ARBA" id="ARBA00023163"/>
    </source>
</evidence>
<gene>
    <name evidence="5" type="ORF">B0I18_105182</name>
</gene>
<accession>A0A2P8D2Z8</accession>
<dbReference type="GO" id="GO:0043565">
    <property type="term" value="F:sequence-specific DNA binding"/>
    <property type="evidence" value="ECO:0007669"/>
    <property type="project" value="InterPro"/>
</dbReference>
<feature type="domain" description="HTH araC/xylS-type" evidence="4">
    <location>
        <begin position="172"/>
        <end position="273"/>
    </location>
</feature>
<evidence type="ECO:0000313" key="5">
    <source>
        <dbReference type="EMBL" id="PSK91597.1"/>
    </source>
</evidence>
<sequence>MNRLQTQTGHCNPLHAFPMIYKEIIPPPILQPYIHQLLLIKSEGKTAGTTAFKVFADGLPGLIFQQYAGSFCDRDGNPLPQLFVHGLTTRYSEKTATGAFYNLTVRLKPYGLKVLFGVDAHLLTDCYLPLETLVKNSLAEKLSEAITLHDKIAILNAFFIARIGAGQDSEQAKIAQVVKKIHSTNEDLSLSSIPAMLRISERSLERLMKRYVGVSPKLYQRIGRFQNTLTHLYNNPTDRLTRLAYAHAYSDQSHYIREFKQFAGMSPGAFRKRGLSQLRNFPEWR</sequence>
<reference evidence="5 6" key="1">
    <citation type="submission" date="2018-03" db="EMBL/GenBank/DDBJ databases">
        <title>Genomic Encyclopedia of Type Strains, Phase III (KMG-III): the genomes of soil and plant-associated and newly described type strains.</title>
        <authorList>
            <person name="Whitman W."/>
        </authorList>
    </citation>
    <scope>NUCLEOTIDE SEQUENCE [LARGE SCALE GENOMIC DNA]</scope>
    <source>
        <strain evidence="5 6">CGMCC 1.12700</strain>
    </source>
</reference>
<evidence type="ECO:0000256" key="1">
    <source>
        <dbReference type="ARBA" id="ARBA00023015"/>
    </source>
</evidence>
<proteinExistence type="predicted"/>
<organism evidence="5 6">
    <name type="scientific">Taibaiella chishuiensis</name>
    <dbReference type="NCBI Taxonomy" id="1434707"/>
    <lineage>
        <taxon>Bacteria</taxon>
        <taxon>Pseudomonadati</taxon>
        <taxon>Bacteroidota</taxon>
        <taxon>Chitinophagia</taxon>
        <taxon>Chitinophagales</taxon>
        <taxon>Chitinophagaceae</taxon>
        <taxon>Taibaiella</taxon>
    </lineage>
</organism>
<dbReference type="InterPro" id="IPR009057">
    <property type="entry name" value="Homeodomain-like_sf"/>
</dbReference>
<dbReference type="PROSITE" id="PS01124">
    <property type="entry name" value="HTH_ARAC_FAMILY_2"/>
    <property type="match status" value="1"/>
</dbReference>
<keyword evidence="3" id="KW-0804">Transcription</keyword>
<dbReference type="PANTHER" id="PTHR46796">
    <property type="entry name" value="HTH-TYPE TRANSCRIPTIONAL ACTIVATOR RHAS-RELATED"/>
    <property type="match status" value="1"/>
</dbReference>
<dbReference type="EMBL" id="PYGD01000005">
    <property type="protein sequence ID" value="PSK91597.1"/>
    <property type="molecule type" value="Genomic_DNA"/>
</dbReference>
<protein>
    <submittedName>
        <fullName evidence="5">AraC family transcriptional regulator</fullName>
    </submittedName>
</protein>
<dbReference type="OrthoDB" id="655946at2"/>
<dbReference type="Gene3D" id="1.10.10.60">
    <property type="entry name" value="Homeodomain-like"/>
    <property type="match status" value="1"/>
</dbReference>
<dbReference type="InterPro" id="IPR018060">
    <property type="entry name" value="HTH_AraC"/>
</dbReference>
<dbReference type="AlphaFoldDB" id="A0A2P8D2Z8"/>
<keyword evidence="6" id="KW-1185">Reference proteome</keyword>
<dbReference type="Pfam" id="PF20240">
    <property type="entry name" value="DUF6597"/>
    <property type="match status" value="1"/>
</dbReference>
<evidence type="ECO:0000256" key="2">
    <source>
        <dbReference type="ARBA" id="ARBA00023125"/>
    </source>
</evidence>
<name>A0A2P8D2Z8_9BACT</name>
<dbReference type="PANTHER" id="PTHR46796:SF13">
    <property type="entry name" value="HTH-TYPE TRANSCRIPTIONAL ACTIVATOR RHAS"/>
    <property type="match status" value="1"/>
</dbReference>
<keyword evidence="2" id="KW-0238">DNA-binding</keyword>
<evidence type="ECO:0000313" key="6">
    <source>
        <dbReference type="Proteomes" id="UP000240572"/>
    </source>
</evidence>
<dbReference type="GO" id="GO:0003700">
    <property type="term" value="F:DNA-binding transcription factor activity"/>
    <property type="evidence" value="ECO:0007669"/>
    <property type="project" value="InterPro"/>
</dbReference>